<dbReference type="PANTHER" id="PTHR43798:SF31">
    <property type="entry name" value="AB HYDROLASE SUPERFAMILY PROTEIN YCLE"/>
    <property type="match status" value="1"/>
</dbReference>
<proteinExistence type="predicted"/>
<dbReference type="InterPro" id="IPR000073">
    <property type="entry name" value="AB_hydrolase_1"/>
</dbReference>
<evidence type="ECO:0000259" key="2">
    <source>
        <dbReference type="Pfam" id="PF00561"/>
    </source>
</evidence>
<reference evidence="3 4" key="1">
    <citation type="submission" date="2021-06" db="EMBL/GenBank/DDBJ databases">
        <authorList>
            <person name="Sun Q."/>
            <person name="Li D."/>
        </authorList>
    </citation>
    <scope>NUCLEOTIDE SEQUENCE [LARGE SCALE GENOMIC DNA]</scope>
    <source>
        <strain evidence="3 4">MSJ-40</strain>
    </source>
</reference>
<keyword evidence="4" id="KW-1185">Reference proteome</keyword>
<dbReference type="Pfam" id="PF00561">
    <property type="entry name" value="Abhydrolase_1"/>
    <property type="match status" value="1"/>
</dbReference>
<dbReference type="InterPro" id="IPR050266">
    <property type="entry name" value="AB_hydrolase_sf"/>
</dbReference>
<evidence type="ECO:0000313" key="4">
    <source>
        <dbReference type="Proteomes" id="UP000749471"/>
    </source>
</evidence>
<name>A0ABS6E9F7_9FIRM</name>
<dbReference type="GO" id="GO:0016787">
    <property type="term" value="F:hydrolase activity"/>
    <property type="evidence" value="ECO:0007669"/>
    <property type="project" value="UniProtKB-KW"/>
</dbReference>
<comment type="caution">
    <text evidence="3">The sequence shown here is derived from an EMBL/GenBank/DDBJ whole genome shotgun (WGS) entry which is preliminary data.</text>
</comment>
<organism evidence="3 4">
    <name type="scientific">Tissierella simiarum</name>
    <dbReference type="NCBI Taxonomy" id="2841534"/>
    <lineage>
        <taxon>Bacteria</taxon>
        <taxon>Bacillati</taxon>
        <taxon>Bacillota</taxon>
        <taxon>Tissierellia</taxon>
        <taxon>Tissierellales</taxon>
        <taxon>Tissierellaceae</taxon>
        <taxon>Tissierella</taxon>
    </lineage>
</organism>
<protein>
    <submittedName>
        <fullName evidence="3">Alpha/beta hydrolase</fullName>
    </submittedName>
</protein>
<feature type="domain" description="AB hydrolase-1" evidence="2">
    <location>
        <begin position="20"/>
        <end position="123"/>
    </location>
</feature>
<dbReference type="Proteomes" id="UP000749471">
    <property type="component" value="Unassembled WGS sequence"/>
</dbReference>
<evidence type="ECO:0000256" key="1">
    <source>
        <dbReference type="ARBA" id="ARBA00022801"/>
    </source>
</evidence>
<sequence length="263" mass="29439">MPVANINNTSIYYTDEGRGKPLVFIHGLGATHVMFEPQIETFSKTHRVICPDTRGNGGSGRLTGPVKTVLDRQCDDIAALLKSLSIDKVVICGVSYGGVFTYNFVLKYPELVEAIVIVDSFSDTKIVGATELFIMVSQYISLWTYYLPSSWLIPAIKAQYKKWPLAQEHLIDIIKNMRKNETVLQRLAINTVNYTDYLSRVKCPALGIVGNGTKVGIRYMERSMGVISGSNLRIVDNSFDPTNLCQREIFDEILGDFLNKIGW</sequence>
<evidence type="ECO:0000313" key="3">
    <source>
        <dbReference type="EMBL" id="MBU5439563.1"/>
    </source>
</evidence>
<keyword evidence="1 3" id="KW-0378">Hydrolase</keyword>
<gene>
    <name evidence="3" type="ORF">KQI42_16230</name>
</gene>
<dbReference type="RefSeq" id="WP_216521271.1">
    <property type="nucleotide sequence ID" value="NZ_JAHLPM010000016.1"/>
</dbReference>
<dbReference type="PANTHER" id="PTHR43798">
    <property type="entry name" value="MONOACYLGLYCEROL LIPASE"/>
    <property type="match status" value="1"/>
</dbReference>
<dbReference type="EMBL" id="JAHLPM010000016">
    <property type="protein sequence ID" value="MBU5439563.1"/>
    <property type="molecule type" value="Genomic_DNA"/>
</dbReference>
<accession>A0ABS6E9F7</accession>